<feature type="binding site" evidence="3">
    <location>
        <position position="426"/>
    </location>
    <ligand>
        <name>Zn(2+)</name>
        <dbReference type="ChEBI" id="CHEBI:29105"/>
        <label>2</label>
    </ligand>
</feature>
<feature type="binding site" evidence="3">
    <location>
        <position position="323"/>
    </location>
    <ligand>
        <name>Zn(2+)</name>
        <dbReference type="ChEBI" id="CHEBI:29105"/>
        <label>2</label>
    </ligand>
</feature>
<feature type="binding site" evidence="3">
    <location>
        <position position="285"/>
    </location>
    <ligand>
        <name>Zn(2+)</name>
        <dbReference type="ChEBI" id="CHEBI:29105"/>
        <label>2</label>
    </ligand>
</feature>
<dbReference type="GO" id="GO:0004035">
    <property type="term" value="F:alkaline phosphatase activity"/>
    <property type="evidence" value="ECO:0007669"/>
    <property type="project" value="TreeGrafter"/>
</dbReference>
<evidence type="ECO:0000256" key="3">
    <source>
        <dbReference type="PIRSR" id="PIRSR601952-2"/>
    </source>
</evidence>
<evidence type="ECO:0000313" key="6">
    <source>
        <dbReference type="Proteomes" id="UP000642809"/>
    </source>
</evidence>
<reference evidence="5" key="2">
    <citation type="submission" date="2020-09" db="EMBL/GenBank/DDBJ databases">
        <authorList>
            <person name="Sun Q."/>
            <person name="Kim S."/>
        </authorList>
    </citation>
    <scope>NUCLEOTIDE SEQUENCE</scope>
    <source>
        <strain evidence="5">KCTC 23224</strain>
    </source>
</reference>
<dbReference type="Pfam" id="PF00245">
    <property type="entry name" value="Alk_phosphatase"/>
    <property type="match status" value="1"/>
</dbReference>
<dbReference type="GO" id="GO:0046872">
    <property type="term" value="F:metal ion binding"/>
    <property type="evidence" value="ECO:0007669"/>
    <property type="project" value="UniProtKB-KW"/>
</dbReference>
<dbReference type="Gene3D" id="3.40.720.10">
    <property type="entry name" value="Alkaline Phosphatase, subunit A"/>
    <property type="match status" value="1"/>
</dbReference>
<evidence type="ECO:0000256" key="4">
    <source>
        <dbReference type="RuleBase" id="RU003946"/>
    </source>
</evidence>
<feature type="binding site" evidence="3">
    <location>
        <position position="47"/>
    </location>
    <ligand>
        <name>Mg(2+)</name>
        <dbReference type="ChEBI" id="CHEBI:18420"/>
    </ligand>
</feature>
<feature type="binding site" evidence="3">
    <location>
        <position position="148"/>
    </location>
    <ligand>
        <name>Mg(2+)</name>
        <dbReference type="ChEBI" id="CHEBI:18420"/>
    </ligand>
</feature>
<feature type="binding site" evidence="3">
    <location>
        <position position="276"/>
    </location>
    <ligand>
        <name>Mg(2+)</name>
        <dbReference type="ChEBI" id="CHEBI:18420"/>
    </ligand>
</feature>
<sequence length="468" mass="50975">MKRREFFRKGVISTIGLGALGSSFQAFGSVDFTRKGIAKNIIFLVSDGMSAGTLTMADILLKHKEGRSSEWIKLYEENTVRRALMETASANSFVTDSAAAGSAWGGGMRVRNGALNVGPNGEKPVPILQKFKAAGKAVGCVTSVQITHATPASFCVNNSSRNAQPIIAEDYIKLKFDCMLGGGLNYFHTDKRTDKKDLIAASKQAGIDFVQTKDELNSLSGTKPILGVFAEEGLPYAIDRENNTDLKAITPTLAEMTQTAIKHLSKNPQGFVMQVEGGKVDWAAHANDTAALLYDQVDFDQAIKVAMDFAQADGETLVIITTDHGNSNPGLFYGNQANRNFEKLYSTKASNEWVLNQITPEFTTNRLVEFVEAHQNYAMSGEDAEAILKGFTLGEDGLYNTNRLPVAIYASLQSPHTSVQWAGTNHSADHVELVMFGPGSEHLKGFVRNFELHNFLLQAAGMPQEYIV</sequence>
<feature type="binding site" evidence="3">
    <location>
        <position position="281"/>
    </location>
    <ligand>
        <name>Zn(2+)</name>
        <dbReference type="ChEBI" id="CHEBI:29105"/>
        <label>2</label>
    </ligand>
</feature>
<evidence type="ECO:0000256" key="1">
    <source>
        <dbReference type="ARBA" id="ARBA00022553"/>
    </source>
</evidence>
<organism evidence="5 6">
    <name type="scientific">Mongoliitalea lutea</name>
    <dbReference type="NCBI Taxonomy" id="849756"/>
    <lineage>
        <taxon>Bacteria</taxon>
        <taxon>Pseudomonadati</taxon>
        <taxon>Bacteroidota</taxon>
        <taxon>Cytophagia</taxon>
        <taxon>Cytophagales</taxon>
        <taxon>Cyclobacteriaceae</taxon>
        <taxon>Mongoliitalea</taxon>
    </lineage>
</organism>
<reference evidence="5" key="1">
    <citation type="journal article" date="2014" name="Int. J. Syst. Evol. Microbiol.">
        <title>Complete genome sequence of Corynebacterium casei LMG S-19264T (=DSM 44701T), isolated from a smear-ripened cheese.</title>
        <authorList>
            <consortium name="US DOE Joint Genome Institute (JGI-PGF)"/>
            <person name="Walter F."/>
            <person name="Albersmeier A."/>
            <person name="Kalinowski J."/>
            <person name="Ruckert C."/>
        </authorList>
    </citation>
    <scope>NUCLEOTIDE SEQUENCE</scope>
    <source>
        <strain evidence="5">KCTC 23224</strain>
    </source>
</reference>
<dbReference type="Gene3D" id="1.10.1200.140">
    <property type="entry name" value="Alkaline phosphatase, crown domain"/>
    <property type="match status" value="1"/>
</dbReference>
<feature type="binding site" evidence="3">
    <location>
        <position position="47"/>
    </location>
    <ligand>
        <name>Zn(2+)</name>
        <dbReference type="ChEBI" id="CHEBI:29105"/>
        <label>2</label>
    </ligand>
</feature>
<protein>
    <submittedName>
        <fullName evidence="5">Alkaline phosphatase</fullName>
    </submittedName>
</protein>
<dbReference type="AlphaFoldDB" id="A0A8J3G6Q7"/>
<keyword evidence="3" id="KW-0460">Magnesium</keyword>
<dbReference type="PANTHER" id="PTHR11596">
    <property type="entry name" value="ALKALINE PHOSPHATASE"/>
    <property type="match status" value="1"/>
</dbReference>
<evidence type="ECO:0000256" key="2">
    <source>
        <dbReference type="PIRSR" id="PIRSR601952-1"/>
    </source>
</evidence>
<name>A0A8J3G6Q7_9BACT</name>
<dbReference type="EMBL" id="BMYF01000025">
    <property type="protein sequence ID" value="GHB50318.1"/>
    <property type="molecule type" value="Genomic_DNA"/>
</dbReference>
<dbReference type="Proteomes" id="UP000642809">
    <property type="component" value="Unassembled WGS sequence"/>
</dbReference>
<gene>
    <name evidence="5" type="ORF">GCM10008106_33930</name>
</gene>
<comment type="similarity">
    <text evidence="4">Belongs to the alkaline phosphatase family.</text>
</comment>
<proteinExistence type="inferred from homology"/>
<comment type="cofactor">
    <cofactor evidence="3">
        <name>Zn(2+)</name>
        <dbReference type="ChEBI" id="CHEBI:29105"/>
    </cofactor>
    <text evidence="3">Binds 2 Zn(2+) ions.</text>
</comment>
<evidence type="ECO:0000313" key="5">
    <source>
        <dbReference type="EMBL" id="GHB50318.1"/>
    </source>
</evidence>
<keyword evidence="6" id="KW-1185">Reference proteome</keyword>
<keyword evidence="1" id="KW-0597">Phosphoprotein</keyword>
<dbReference type="InterPro" id="IPR001952">
    <property type="entry name" value="Alkaline_phosphatase"/>
</dbReference>
<dbReference type="InterPro" id="IPR017850">
    <property type="entry name" value="Alkaline_phosphatase_core_sf"/>
</dbReference>
<dbReference type="SMART" id="SM00098">
    <property type="entry name" value="alkPPc"/>
    <property type="match status" value="1"/>
</dbReference>
<feature type="binding site" evidence="3">
    <location>
        <position position="324"/>
    </location>
    <ligand>
        <name>Zn(2+)</name>
        <dbReference type="ChEBI" id="CHEBI:29105"/>
        <label>2</label>
    </ligand>
</feature>
<comment type="cofactor">
    <cofactor evidence="3">
        <name>Mg(2+)</name>
        <dbReference type="ChEBI" id="CHEBI:18420"/>
    </cofactor>
    <text evidence="3">Binds 1 Mg(2+) ion.</text>
</comment>
<dbReference type="PRINTS" id="PR00113">
    <property type="entry name" value="ALKPHPHTASE"/>
</dbReference>
<dbReference type="RefSeq" id="WP_189585632.1">
    <property type="nucleotide sequence ID" value="NZ_BMYF01000025.1"/>
</dbReference>
<dbReference type="PANTHER" id="PTHR11596:SF5">
    <property type="entry name" value="ALKALINE PHOSPHATASE"/>
    <property type="match status" value="1"/>
</dbReference>
<dbReference type="CDD" id="cd16012">
    <property type="entry name" value="ALP"/>
    <property type="match status" value="1"/>
</dbReference>
<keyword evidence="3" id="KW-0479">Metal-binding</keyword>
<keyword evidence="3" id="KW-0862">Zinc</keyword>
<feature type="binding site" evidence="3">
    <location>
        <position position="150"/>
    </location>
    <ligand>
        <name>Mg(2+)</name>
        <dbReference type="ChEBI" id="CHEBI:18420"/>
    </ligand>
</feature>
<dbReference type="InterPro" id="IPR042085">
    <property type="entry name" value="Ap_crown"/>
</dbReference>
<dbReference type="SUPFAM" id="SSF53649">
    <property type="entry name" value="Alkaline phosphatase-like"/>
    <property type="match status" value="1"/>
</dbReference>
<accession>A0A8J3G6Q7</accession>
<comment type="caution">
    <text evidence="5">The sequence shown here is derived from an EMBL/GenBank/DDBJ whole genome shotgun (WGS) entry which is preliminary data.</text>
</comment>
<feature type="active site" description="Phosphoserine intermediate" evidence="2">
    <location>
        <position position="97"/>
    </location>
</feature>